<dbReference type="AlphaFoldDB" id="I4ZC40"/>
<organism evidence="1 2">
    <name type="scientific">Prevotella bivia DSM 20514</name>
    <dbReference type="NCBI Taxonomy" id="868129"/>
    <lineage>
        <taxon>Bacteria</taxon>
        <taxon>Pseudomonadati</taxon>
        <taxon>Bacteroidota</taxon>
        <taxon>Bacteroidia</taxon>
        <taxon>Bacteroidales</taxon>
        <taxon>Prevotellaceae</taxon>
        <taxon>Prevotella</taxon>
    </lineage>
</organism>
<sequence>MTKILEGQVLINGTDIWKEYGVFLTEEKRGGRENLNAILTPSKAKDHVGVDIREHNGKKYSQVLTPANAERDITLNFALYAPTREVWLQKYMAFICFLKAGENGWLTIVFRELNLTLKVFYLDSTSYRSLTYLWQEGVQASSFKVKFREPNPIL</sequence>
<gene>
    <name evidence="1" type="ORF">PrebiDRAFT_2118</name>
</gene>
<keyword evidence="2" id="KW-1185">Reference proteome</keyword>
<name>I4ZC40_9BACT</name>
<proteinExistence type="predicted"/>
<reference evidence="1 2" key="1">
    <citation type="submission" date="2012-02" db="EMBL/GenBank/DDBJ databases">
        <title>Improved High-Quality Draft genome of Prevotella bivia DSM 20514.</title>
        <authorList>
            <consortium name="US DOE Joint Genome Institute (JGI-PGF)"/>
            <person name="Lucas S."/>
            <person name="Copeland A."/>
            <person name="Lapidus A."/>
            <person name="Bruce D."/>
            <person name="Goodwin L."/>
            <person name="Pitluck S."/>
            <person name="Peters L."/>
            <person name="Mikhailova N."/>
            <person name="Munk A.C.C."/>
            <person name="Kyrpides N."/>
            <person name="Mavromatis K."/>
            <person name="Detter J.C."/>
            <person name="Han C."/>
            <person name="Land M."/>
            <person name="Hauser L."/>
            <person name="Markowitz V."/>
            <person name="Cheng J.-F."/>
            <person name="Hugenholtz P."/>
            <person name="Woyke T."/>
            <person name="Wu D."/>
            <person name="Gronow S."/>
            <person name="Wellnitz S."/>
            <person name="Brambilla E."/>
            <person name="Klenk H.-P."/>
            <person name="Eisen J.A."/>
        </authorList>
    </citation>
    <scope>NUCLEOTIDE SEQUENCE [LARGE SCALE GENOMIC DNA]</scope>
    <source>
        <strain evidence="1 2">DSM 20514</strain>
    </source>
</reference>
<evidence type="ECO:0000313" key="2">
    <source>
        <dbReference type="Proteomes" id="UP000002786"/>
    </source>
</evidence>
<accession>I4ZC40</accession>
<dbReference type="RefSeq" id="WP_004336477.1">
    <property type="nucleotide sequence ID" value="NZ_JH660659.1"/>
</dbReference>
<dbReference type="Proteomes" id="UP000002786">
    <property type="component" value="Unassembled WGS sequence"/>
</dbReference>
<protein>
    <submittedName>
        <fullName evidence="1">Uncharacterized protein</fullName>
    </submittedName>
</protein>
<dbReference type="HOGENOM" id="CLU_143992_0_0_10"/>
<dbReference type="EMBL" id="JH660659">
    <property type="protein sequence ID" value="EIM33782.1"/>
    <property type="molecule type" value="Genomic_DNA"/>
</dbReference>
<evidence type="ECO:0000313" key="1">
    <source>
        <dbReference type="EMBL" id="EIM33782.1"/>
    </source>
</evidence>
<dbReference type="GeneID" id="78530070"/>